<comment type="subcellular location">
    <subcellularLocation>
        <location evidence="1">Secreted</location>
        <location evidence="1">Extracellular space</location>
    </subcellularLocation>
</comment>
<sequence length="1117" mass="124017">MLFILLSLLIKYSAAITYRCDDDQIIVVQSFGNDTIRMHCQKPILCGLQFLKCHYNHLQTYCGGKTNFVAHIQQLTPVAPVMHTCCNLTINEDVQMRAHMGNDCFLYDLPDGSNGTTAEELEKKDKEGYKLLKDINKIPEQFTDFSGYRLRLYLLRKKEPSQFVIKGVERNEIGYRVTICSIQCQNDNDKVKIVTSNQNHAYLNKQEPIINGNNLNQINFALRNLTDDGQWIIATWAEWSYKQWSEWSTERKIEFNDLDKAKGIDHRYRIHHSNSRIKTAAEKGQQKSEGVKTSIHESSKGHRRVHKKKDSSDCDNDDESYGSKEVDKIDVTKEEEKIKERFGNYPNNDSEEELGQEKQKFPALNIQENMKSELNPHKTNGTGRKTKLFVVGHNEIGNQTKDGTKNTEGATKKNQSDDSGDIANATKAAKSEKEDHSNANKEGGDDLTGKILADGEAKNGAKKVKKTKSLKAVAEKSARKVVSKKLPANETMHHKNGTSKGSKKKLTAKQKTDKSPGNKQQKQHELKDQLKSGPKPVNQGRKQELGHDPPAVPVAAGHHVGANIMPAMNCFSANTKVYTQNGEKTMKDIVVGDFVLVPASKNQLRYERVEMFYHREPETPAKFVVLETESGRKLSLTELHLLPLGDCKEMHESMTDTADIVDQWLRKSKFAHRARMGDCVFTMTSNHELQVDRIVKIGRQYLKGIYSPMTVEGSIVADGVLASCFSQVESHFSQKLVYDFLVFLYRIFGPLMQSLDEPIQHLPTFIDSIHHLGRFAVPFINSNDVWRNVLQLQFNTQSRERRFRDAPINDRPRCSCQQGKPGPPGEPGNPGRDGAVGPPGLPGRNGKPGQHMMPPKNDENACQKCPIALPGPPGLVGQRGPRGPRGNPGIPGDDGSSGRKGPPGPTGVRGPPGPYGPKGPIGDPGRILNGAPAGLRGPPGPTGPRGRIGSPGRDGNVGGMGAAGMPGEHGERGSDGARGLQGPPGPPGRQGNRGTCDHCQQPKESSVFFEHNAVKSKAVESRNTEYTNMNVPRYYSNEPVKGTGNQPIGYNINNDKRIIRDKKQNGVSDEGSIGQGKLRESYDTKRIEKYDPTKLYDQKYHRPLRISPAVRTKGYYS</sequence>
<dbReference type="PRINTS" id="PR00632">
    <property type="entry name" value="SONICHHOG"/>
</dbReference>
<dbReference type="PROSITE" id="PS50817">
    <property type="entry name" value="INTEIN_N_TER"/>
    <property type="match status" value="1"/>
</dbReference>
<evidence type="ECO:0000256" key="3">
    <source>
        <dbReference type="ARBA" id="ARBA00022729"/>
    </source>
</evidence>
<dbReference type="InterPro" id="IPR036844">
    <property type="entry name" value="Hint_dom_sf"/>
</dbReference>
<feature type="compositionally biased region" description="Basic and acidic residues" evidence="5">
    <location>
        <begin position="279"/>
        <end position="300"/>
    </location>
</feature>
<dbReference type="InterPro" id="IPR006141">
    <property type="entry name" value="Intein_N"/>
</dbReference>
<evidence type="ECO:0000256" key="6">
    <source>
        <dbReference type="SAM" id="SignalP"/>
    </source>
</evidence>
<dbReference type="WBParaSite" id="maker-PairedContig_3599-snap-gene-2.26-mRNA-1">
    <property type="protein sequence ID" value="maker-PairedContig_3599-snap-gene-2.26-mRNA-1"/>
    <property type="gene ID" value="maker-PairedContig_3599-snap-gene-2.26"/>
</dbReference>
<dbReference type="InterPro" id="IPR052140">
    <property type="entry name" value="Dev_Signal_Hedgehog-like"/>
</dbReference>
<feature type="compositionally biased region" description="Basic and acidic residues" evidence="5">
    <location>
        <begin position="321"/>
        <end position="342"/>
    </location>
</feature>
<feature type="compositionally biased region" description="Basic and acidic residues" evidence="5">
    <location>
        <begin position="429"/>
        <end position="459"/>
    </location>
</feature>
<feature type="chain" id="PRO_5012181703" description="Hint domain-containing protein" evidence="6">
    <location>
        <begin position="16"/>
        <end position="1117"/>
    </location>
</feature>
<dbReference type="SMART" id="SM00306">
    <property type="entry name" value="HintN"/>
    <property type="match status" value="1"/>
</dbReference>
<dbReference type="InterPro" id="IPR008160">
    <property type="entry name" value="Collagen"/>
</dbReference>
<dbReference type="InterPro" id="IPR003586">
    <property type="entry name" value="Hint_dom_C"/>
</dbReference>
<feature type="region of interest" description="Disordered" evidence="5">
    <location>
        <begin position="1057"/>
        <end position="1078"/>
    </location>
</feature>
<feature type="compositionally biased region" description="Low complexity" evidence="5">
    <location>
        <begin position="918"/>
        <end position="936"/>
    </location>
</feature>
<dbReference type="PANTHER" id="PTHR46706:SF12">
    <property type="entry name" value="PROTEIN QUA-1-RELATED"/>
    <property type="match status" value="1"/>
</dbReference>
<protein>
    <recommendedName>
        <fullName evidence="10">Hint domain-containing protein</fullName>
    </recommendedName>
</protein>
<evidence type="ECO:0000256" key="2">
    <source>
        <dbReference type="ARBA" id="ARBA00022473"/>
    </source>
</evidence>
<dbReference type="SUPFAM" id="SSF51294">
    <property type="entry name" value="Hedgehog/intein (Hint) domain"/>
    <property type="match status" value="1"/>
</dbReference>
<keyword evidence="3 6" id="KW-0732">Signal</keyword>
<dbReference type="Gene3D" id="2.170.16.10">
    <property type="entry name" value="Hedgehog/Intein (Hint) domain"/>
    <property type="match status" value="1"/>
</dbReference>
<dbReference type="Pfam" id="PF01079">
    <property type="entry name" value="Hint"/>
    <property type="match status" value="1"/>
</dbReference>
<evidence type="ECO:0008006" key="10">
    <source>
        <dbReference type="Google" id="ProtNLM"/>
    </source>
</evidence>
<feature type="region of interest" description="Disordered" evidence="5">
    <location>
        <begin position="801"/>
        <end position="1000"/>
    </location>
</feature>
<dbReference type="InterPro" id="IPR003587">
    <property type="entry name" value="Hint_dom_N"/>
</dbReference>
<dbReference type="GO" id="GO:0005576">
    <property type="term" value="C:extracellular region"/>
    <property type="evidence" value="ECO:0007669"/>
    <property type="project" value="UniProtKB-SubCell"/>
</dbReference>
<dbReference type="STRING" id="6293.A0A1I8ENX4"/>
<feature type="compositionally biased region" description="Basic residues" evidence="5">
    <location>
        <begin position="494"/>
        <end position="508"/>
    </location>
</feature>
<feature type="region of interest" description="Disordered" evidence="5">
    <location>
        <begin position="271"/>
        <end position="357"/>
    </location>
</feature>
<proteinExistence type="predicted"/>
<feature type="signal peptide" evidence="6">
    <location>
        <begin position="1"/>
        <end position="15"/>
    </location>
</feature>
<evidence type="ECO:0000256" key="1">
    <source>
        <dbReference type="ARBA" id="ARBA00004239"/>
    </source>
</evidence>
<dbReference type="GO" id="GO:0007267">
    <property type="term" value="P:cell-cell signaling"/>
    <property type="evidence" value="ECO:0007669"/>
    <property type="project" value="InterPro"/>
</dbReference>
<dbReference type="InterPro" id="IPR001767">
    <property type="entry name" value="Hedgehog_Hint"/>
</dbReference>
<dbReference type="CDD" id="cd00081">
    <property type="entry name" value="Hint"/>
    <property type="match status" value="1"/>
</dbReference>
<feature type="compositionally biased region" description="Basic and acidic residues" evidence="5">
    <location>
        <begin position="510"/>
        <end position="530"/>
    </location>
</feature>
<feature type="compositionally biased region" description="Basic and acidic residues" evidence="5">
    <location>
        <begin position="402"/>
        <end position="416"/>
    </location>
</feature>
<dbReference type="SMART" id="SM00305">
    <property type="entry name" value="HintC"/>
    <property type="match status" value="1"/>
</dbReference>
<feature type="compositionally biased region" description="Basic and acidic residues" evidence="5">
    <location>
        <begin position="801"/>
        <end position="813"/>
    </location>
</feature>
<evidence type="ECO:0000259" key="8">
    <source>
        <dbReference type="SMART" id="SM00306"/>
    </source>
</evidence>
<dbReference type="InterPro" id="IPR001657">
    <property type="entry name" value="Hedgehog"/>
</dbReference>
<feature type="compositionally biased region" description="Low complexity" evidence="5">
    <location>
        <begin position="944"/>
        <end position="954"/>
    </location>
</feature>
<feature type="region of interest" description="Disordered" evidence="5">
    <location>
        <begin position="392"/>
        <end position="556"/>
    </location>
</feature>
<accession>A0A1I8ENX4</accession>
<dbReference type="GO" id="GO:0016539">
    <property type="term" value="P:intein-mediated protein splicing"/>
    <property type="evidence" value="ECO:0007669"/>
    <property type="project" value="InterPro"/>
</dbReference>
<organism evidence="9">
    <name type="scientific">Wuchereria bancrofti</name>
    <dbReference type="NCBI Taxonomy" id="6293"/>
    <lineage>
        <taxon>Eukaryota</taxon>
        <taxon>Metazoa</taxon>
        <taxon>Ecdysozoa</taxon>
        <taxon>Nematoda</taxon>
        <taxon>Chromadorea</taxon>
        <taxon>Rhabditida</taxon>
        <taxon>Spirurina</taxon>
        <taxon>Spiruromorpha</taxon>
        <taxon>Filarioidea</taxon>
        <taxon>Onchocercidae</taxon>
        <taxon>Wuchereria</taxon>
    </lineage>
</organism>
<evidence type="ECO:0000256" key="4">
    <source>
        <dbReference type="ARBA" id="ARBA00022737"/>
    </source>
</evidence>
<feature type="compositionally biased region" description="Low complexity" evidence="5">
    <location>
        <begin position="875"/>
        <end position="891"/>
    </location>
</feature>
<reference evidence="9" key="1">
    <citation type="submission" date="2016-11" db="UniProtKB">
        <authorList>
            <consortium name="WormBaseParasite"/>
        </authorList>
    </citation>
    <scope>IDENTIFICATION</scope>
    <source>
        <strain evidence="9">pt0022</strain>
    </source>
</reference>
<evidence type="ECO:0000256" key="5">
    <source>
        <dbReference type="SAM" id="MobiDB-lite"/>
    </source>
</evidence>
<feature type="compositionally biased region" description="Basic residues" evidence="5">
    <location>
        <begin position="460"/>
        <end position="469"/>
    </location>
</feature>
<feature type="domain" description="Hint" evidence="7">
    <location>
        <begin position="686"/>
        <end position="730"/>
    </location>
</feature>
<keyword evidence="2" id="KW-0217">Developmental protein</keyword>
<evidence type="ECO:0000259" key="7">
    <source>
        <dbReference type="SMART" id="SM00305"/>
    </source>
</evidence>
<feature type="compositionally biased region" description="Gly residues" evidence="5">
    <location>
        <begin position="955"/>
        <end position="964"/>
    </location>
</feature>
<dbReference type="GO" id="GO:0048731">
    <property type="term" value="P:system development"/>
    <property type="evidence" value="ECO:0007669"/>
    <property type="project" value="UniProtKB-ARBA"/>
</dbReference>
<dbReference type="GO" id="GO:0016540">
    <property type="term" value="P:protein autoprocessing"/>
    <property type="evidence" value="ECO:0007669"/>
    <property type="project" value="InterPro"/>
</dbReference>
<feature type="domain" description="Hint" evidence="8">
    <location>
        <begin position="568"/>
        <end position="684"/>
    </location>
</feature>
<keyword evidence="4" id="KW-0677">Repeat</keyword>
<dbReference type="Pfam" id="PF01391">
    <property type="entry name" value="Collagen"/>
    <property type="match status" value="2"/>
</dbReference>
<evidence type="ECO:0000313" key="9">
    <source>
        <dbReference type="WBParaSite" id="maker-PairedContig_3599-snap-gene-2.26-mRNA-1"/>
    </source>
</evidence>
<dbReference type="PANTHER" id="PTHR46706">
    <property type="entry name" value="PROTEIN QUA-1-RELATED"/>
    <property type="match status" value="1"/>
</dbReference>
<dbReference type="AlphaFoldDB" id="A0A1I8ENX4"/>
<name>A0A1I8ENX4_WUCBA</name>